<organism evidence="2 3">
    <name type="scientific">Cudoniella acicularis</name>
    <dbReference type="NCBI Taxonomy" id="354080"/>
    <lineage>
        <taxon>Eukaryota</taxon>
        <taxon>Fungi</taxon>
        <taxon>Dikarya</taxon>
        <taxon>Ascomycota</taxon>
        <taxon>Pezizomycotina</taxon>
        <taxon>Leotiomycetes</taxon>
        <taxon>Helotiales</taxon>
        <taxon>Tricladiaceae</taxon>
        <taxon>Cudoniella</taxon>
    </lineage>
</organism>
<dbReference type="GO" id="GO:0004177">
    <property type="term" value="F:aminopeptidase activity"/>
    <property type="evidence" value="ECO:0007669"/>
    <property type="project" value="TreeGrafter"/>
</dbReference>
<evidence type="ECO:0000313" key="3">
    <source>
        <dbReference type="Proteomes" id="UP000566819"/>
    </source>
</evidence>
<keyword evidence="3" id="KW-1185">Reference proteome</keyword>
<evidence type="ECO:0008006" key="4">
    <source>
        <dbReference type="Google" id="ProtNLM"/>
    </source>
</evidence>
<dbReference type="PANTHER" id="PTHR36512:SF3">
    <property type="entry name" value="BLR5678 PROTEIN"/>
    <property type="match status" value="1"/>
</dbReference>
<dbReference type="Proteomes" id="UP000566819">
    <property type="component" value="Unassembled WGS sequence"/>
</dbReference>
<dbReference type="OrthoDB" id="2107894at2759"/>
<sequence>MERMTISSLGYTPGQLPAGPKNSILDVKGVHVGQVTIGEDGEDVRKGVTVILPRHPDDIYVPCYAGVHTLNGNGEVSGSYQIKDWGFTNTPIALTNSVSFGIAFHTIWQWTLKRALERGIDLNDLSYNYGTPIVGETADWHLNDVFNSALKEENVQEAFKNAMTQQEVFEGQNGGGAGMTCHMFPGGTGTSSRVVKGNGEKEYTVGVLCQTNYGHTYDLHIGGVPVGKLLLKEQNKADPVPAGPTPTGKADDGSIVIILITDAPMLPHQLNRLARHCAVGLAQVGGHGIGKNFSGDIILALSTSSKTNERVMTAPVMGISPIEVNQIEILKNESVDTMFRAASEVTEEAILNSMIAGREGRTGFKGLHLPGLPVDRVRELLAKYRVVV</sequence>
<comment type="caution">
    <text evidence="2">The sequence shown here is derived from an EMBL/GenBank/DDBJ whole genome shotgun (WGS) entry which is preliminary data.</text>
</comment>
<dbReference type="PANTHER" id="PTHR36512">
    <property type="entry name" value="D-AMINOPEPTIDASE"/>
    <property type="match status" value="1"/>
</dbReference>
<dbReference type="SUPFAM" id="SSF56266">
    <property type="entry name" value="DmpA/ArgJ-like"/>
    <property type="match status" value="1"/>
</dbReference>
<dbReference type="Gene3D" id="3.60.70.12">
    <property type="entry name" value="L-amino peptidase D-ALA esterase/amidase"/>
    <property type="match status" value="1"/>
</dbReference>
<dbReference type="InterPro" id="IPR005321">
    <property type="entry name" value="Peptidase_S58_DmpA"/>
</dbReference>
<dbReference type="Pfam" id="PF03576">
    <property type="entry name" value="Peptidase_S58"/>
    <property type="match status" value="1"/>
</dbReference>
<gene>
    <name evidence="2" type="ORF">G7Y89_g7165</name>
</gene>
<dbReference type="EMBL" id="JAAMPI010000491">
    <property type="protein sequence ID" value="KAF4630969.1"/>
    <property type="molecule type" value="Genomic_DNA"/>
</dbReference>
<dbReference type="InterPro" id="IPR016117">
    <property type="entry name" value="ArgJ-like_dom_sf"/>
</dbReference>
<comment type="similarity">
    <text evidence="1">Belongs to the peptidase S58 family.</text>
</comment>
<proteinExistence type="inferred from homology"/>
<dbReference type="AlphaFoldDB" id="A0A8H4RLP3"/>
<evidence type="ECO:0000256" key="1">
    <source>
        <dbReference type="ARBA" id="ARBA00007068"/>
    </source>
</evidence>
<evidence type="ECO:0000313" key="2">
    <source>
        <dbReference type="EMBL" id="KAF4630969.1"/>
    </source>
</evidence>
<name>A0A8H4RLP3_9HELO</name>
<accession>A0A8H4RLP3</accession>
<reference evidence="2 3" key="1">
    <citation type="submission" date="2020-03" db="EMBL/GenBank/DDBJ databases">
        <title>Draft Genome Sequence of Cudoniella acicularis.</title>
        <authorList>
            <person name="Buettner E."/>
            <person name="Kellner H."/>
        </authorList>
    </citation>
    <scope>NUCLEOTIDE SEQUENCE [LARGE SCALE GENOMIC DNA]</scope>
    <source>
        <strain evidence="2 3">DSM 108380</strain>
    </source>
</reference>
<protein>
    <recommendedName>
        <fullName evidence="4">Beta-peptidyl aminopeptidase BapA</fullName>
    </recommendedName>
</protein>